<feature type="compositionally biased region" description="Basic and acidic residues" evidence="1">
    <location>
        <begin position="514"/>
        <end position="544"/>
    </location>
</feature>
<feature type="compositionally biased region" description="Basic and acidic residues" evidence="1">
    <location>
        <begin position="557"/>
        <end position="601"/>
    </location>
</feature>
<dbReference type="InterPro" id="IPR000467">
    <property type="entry name" value="G_patch_dom"/>
</dbReference>
<sequence>MFHLELNMAMLAEPRRKQKISLNPRGTNWSNDSSKFGQRMLEKMGWTKGRGLGAKEHGQTEHVKVTLKCDKKGVGCTRNFADKWIEHQDDFNTLLASLNQDHSQGNKTCDDKMDSSTTQVSSLEAKSKLSRSRVHYQKFTKGKDLSSKSLNDLACVFGQRKSKSEVNSDAEDNGKDSEGLFTVKSEDSVQEYFAKKMAALQRNKVDQDTTGSPKSGDIEDKSESDQLSDKKKSKSKRKSVTFSIGDEEINTREETRIKENAETVSQDNGKDSEGLFAVKSEDSVQEYFAKKMAALQRSKFDKDTTGSPKSVDIEDKSESDQLSDKKKSKSKRKSVTFSIGDEKINTEEETRIKENAVTVSISNEETSLSTKSRSKKSKKRKYLEKKEKLEVNVKDVSLSIECNSVSKPKKSKRKDKFHQEGSSKGEMVNESDNSLNRGHETLKFEDDSLKNDSENNVSNHFSAKSRHTKSKKRKRSKETAGSLQEEMHTDEDPLPSAEAEPVLELKKSKKKKCKSENIEIGMKEESKVDTMEGNKEVEEKEIIKSKSSKKSKKKKETHVEHKEVDVKNVTEDEKDCKKRSLIEECKDDRNERAVNDKKQNDEGSSSKTEKTATVHLPTGISSKRLNFPYVNEVKKAFTGSNIDHILGYVDYQFRHESMNVIRK</sequence>
<evidence type="ECO:0000256" key="1">
    <source>
        <dbReference type="SAM" id="MobiDB-lite"/>
    </source>
</evidence>
<keyword evidence="4" id="KW-1185">Reference proteome</keyword>
<dbReference type="AlphaFoldDB" id="A0ABD3TZA6"/>
<dbReference type="SMART" id="SM00443">
    <property type="entry name" value="G_patch"/>
    <property type="match status" value="1"/>
</dbReference>
<feature type="region of interest" description="Disordered" evidence="1">
    <location>
        <begin position="102"/>
        <end position="127"/>
    </location>
</feature>
<dbReference type="PANTHER" id="PTHR23149">
    <property type="entry name" value="G PATCH DOMAIN CONTAINING PROTEIN"/>
    <property type="match status" value="1"/>
</dbReference>
<reference evidence="3 4" key="1">
    <citation type="submission" date="2024-11" db="EMBL/GenBank/DDBJ databases">
        <title>Chromosome-level genome assembly of the freshwater bivalve Anodonta woodiana.</title>
        <authorList>
            <person name="Chen X."/>
        </authorList>
    </citation>
    <scope>NUCLEOTIDE SEQUENCE [LARGE SCALE GENOMIC DNA]</scope>
    <source>
        <strain evidence="3">MN2024</strain>
        <tissue evidence="3">Gills</tissue>
    </source>
</reference>
<dbReference type="PANTHER" id="PTHR23149:SF27">
    <property type="entry name" value="PIN2_TERF1-INTERACTING TELOMERASE INHIBITOR 1"/>
    <property type="match status" value="1"/>
</dbReference>
<accession>A0ABD3TZA6</accession>
<feature type="compositionally biased region" description="Polar residues" evidence="1">
    <location>
        <begin position="115"/>
        <end position="124"/>
    </location>
</feature>
<feature type="region of interest" description="Disordered" evidence="1">
    <location>
        <begin position="201"/>
        <end position="277"/>
    </location>
</feature>
<feature type="compositionally biased region" description="Basic residues" evidence="1">
    <location>
        <begin position="372"/>
        <end position="383"/>
    </location>
</feature>
<feature type="compositionally biased region" description="Basic and acidic residues" evidence="1">
    <location>
        <begin position="216"/>
        <end position="230"/>
    </location>
</feature>
<dbReference type="EMBL" id="JBJQND010000017">
    <property type="protein sequence ID" value="KAL3841603.1"/>
    <property type="molecule type" value="Genomic_DNA"/>
</dbReference>
<feature type="compositionally biased region" description="Basic and acidic residues" evidence="1">
    <location>
        <begin position="384"/>
        <end position="393"/>
    </location>
</feature>
<dbReference type="Proteomes" id="UP001634394">
    <property type="component" value="Unassembled WGS sequence"/>
</dbReference>
<feature type="compositionally biased region" description="Basic and acidic residues" evidence="1">
    <location>
        <begin position="311"/>
        <end position="325"/>
    </location>
</feature>
<feature type="compositionally biased region" description="Basic residues" evidence="1">
    <location>
        <begin position="463"/>
        <end position="476"/>
    </location>
</feature>
<evidence type="ECO:0000313" key="4">
    <source>
        <dbReference type="Proteomes" id="UP001634394"/>
    </source>
</evidence>
<dbReference type="Pfam" id="PF01585">
    <property type="entry name" value="G-patch"/>
    <property type="match status" value="1"/>
</dbReference>
<organism evidence="3 4">
    <name type="scientific">Sinanodonta woodiana</name>
    <name type="common">Chinese pond mussel</name>
    <name type="synonym">Anodonta woodiana</name>
    <dbReference type="NCBI Taxonomy" id="1069815"/>
    <lineage>
        <taxon>Eukaryota</taxon>
        <taxon>Metazoa</taxon>
        <taxon>Spiralia</taxon>
        <taxon>Lophotrochozoa</taxon>
        <taxon>Mollusca</taxon>
        <taxon>Bivalvia</taxon>
        <taxon>Autobranchia</taxon>
        <taxon>Heteroconchia</taxon>
        <taxon>Palaeoheterodonta</taxon>
        <taxon>Unionida</taxon>
        <taxon>Unionoidea</taxon>
        <taxon>Unionidae</taxon>
        <taxon>Unioninae</taxon>
        <taxon>Sinanodonta</taxon>
    </lineage>
</organism>
<feature type="region of interest" description="Disordered" evidence="1">
    <location>
        <begin position="296"/>
        <end position="613"/>
    </location>
</feature>
<comment type="caution">
    <text evidence="3">The sequence shown here is derived from an EMBL/GenBank/DDBJ whole genome shotgun (WGS) entry which is preliminary data.</text>
</comment>
<name>A0ABD3TZA6_SINWO</name>
<evidence type="ECO:0000313" key="3">
    <source>
        <dbReference type="EMBL" id="KAL3841603.1"/>
    </source>
</evidence>
<feature type="compositionally biased region" description="Basic and acidic residues" evidence="1">
    <location>
        <begin position="162"/>
        <end position="178"/>
    </location>
</feature>
<feature type="domain" description="G-patch" evidence="2">
    <location>
        <begin position="33"/>
        <end position="79"/>
    </location>
</feature>
<proteinExistence type="predicted"/>
<feature type="region of interest" description="Disordered" evidence="1">
    <location>
        <begin position="161"/>
        <end position="181"/>
    </location>
</feature>
<protein>
    <recommendedName>
        <fullName evidence="2">G-patch domain-containing protein</fullName>
    </recommendedName>
</protein>
<feature type="compositionally biased region" description="Basic residues" evidence="1">
    <location>
        <begin position="546"/>
        <end position="556"/>
    </location>
</feature>
<gene>
    <name evidence="3" type="ORF">ACJMK2_019720</name>
</gene>
<dbReference type="PROSITE" id="PS50174">
    <property type="entry name" value="G_PATCH"/>
    <property type="match status" value="1"/>
</dbReference>
<feature type="compositionally biased region" description="Basic and acidic residues" evidence="1">
    <location>
        <begin position="437"/>
        <end position="453"/>
    </location>
</feature>
<evidence type="ECO:0000259" key="2">
    <source>
        <dbReference type="PROSITE" id="PS50174"/>
    </source>
</evidence>
<dbReference type="InterPro" id="IPR050656">
    <property type="entry name" value="PINX1"/>
</dbReference>
<feature type="compositionally biased region" description="Basic and acidic residues" evidence="1">
    <location>
        <begin position="340"/>
        <end position="354"/>
    </location>
</feature>
<feature type="compositionally biased region" description="Basic residues" evidence="1">
    <location>
        <begin position="407"/>
        <end position="416"/>
    </location>
</feature>
<feature type="compositionally biased region" description="Basic and acidic residues" evidence="1">
    <location>
        <begin position="249"/>
        <end position="261"/>
    </location>
</feature>